<name>A0A940SUF5_9ENTE</name>
<dbReference type="SUPFAM" id="SSF53850">
    <property type="entry name" value="Periplasmic binding protein-like II"/>
    <property type="match status" value="1"/>
</dbReference>
<evidence type="ECO:0000313" key="6">
    <source>
        <dbReference type="EMBL" id="MBP1040724.1"/>
    </source>
</evidence>
<evidence type="ECO:0000256" key="2">
    <source>
        <dbReference type="ARBA" id="ARBA00023015"/>
    </source>
</evidence>
<organism evidence="6 7">
    <name type="scientific">Vagococcus allomyrinae</name>
    <dbReference type="NCBI Taxonomy" id="2794353"/>
    <lineage>
        <taxon>Bacteria</taxon>
        <taxon>Bacillati</taxon>
        <taxon>Bacillota</taxon>
        <taxon>Bacilli</taxon>
        <taxon>Lactobacillales</taxon>
        <taxon>Enterococcaceae</taxon>
        <taxon>Vagococcus</taxon>
    </lineage>
</organism>
<gene>
    <name evidence="6" type="ORF">I6N95_06885</name>
</gene>
<feature type="domain" description="HTH lysR-type" evidence="5">
    <location>
        <begin position="1"/>
        <end position="59"/>
    </location>
</feature>
<dbReference type="Pfam" id="PF03466">
    <property type="entry name" value="LysR_substrate"/>
    <property type="match status" value="1"/>
</dbReference>
<dbReference type="PANTHER" id="PTHR30419">
    <property type="entry name" value="HTH-TYPE TRANSCRIPTIONAL REGULATOR YBHD"/>
    <property type="match status" value="1"/>
</dbReference>
<dbReference type="GO" id="GO:0003677">
    <property type="term" value="F:DNA binding"/>
    <property type="evidence" value="ECO:0007669"/>
    <property type="project" value="UniProtKB-KW"/>
</dbReference>
<dbReference type="GO" id="GO:0005829">
    <property type="term" value="C:cytosol"/>
    <property type="evidence" value="ECO:0007669"/>
    <property type="project" value="TreeGrafter"/>
</dbReference>
<evidence type="ECO:0000256" key="1">
    <source>
        <dbReference type="ARBA" id="ARBA00009437"/>
    </source>
</evidence>
<dbReference type="InterPro" id="IPR050950">
    <property type="entry name" value="HTH-type_LysR_regulators"/>
</dbReference>
<evidence type="ECO:0000256" key="4">
    <source>
        <dbReference type="ARBA" id="ARBA00023163"/>
    </source>
</evidence>
<keyword evidence="2" id="KW-0805">Transcription regulation</keyword>
<comment type="caution">
    <text evidence="6">The sequence shown here is derived from an EMBL/GenBank/DDBJ whole genome shotgun (WGS) entry which is preliminary data.</text>
</comment>
<dbReference type="InterPro" id="IPR036388">
    <property type="entry name" value="WH-like_DNA-bd_sf"/>
</dbReference>
<evidence type="ECO:0000256" key="3">
    <source>
        <dbReference type="ARBA" id="ARBA00023125"/>
    </source>
</evidence>
<evidence type="ECO:0000259" key="5">
    <source>
        <dbReference type="PROSITE" id="PS50931"/>
    </source>
</evidence>
<keyword evidence="7" id="KW-1185">Reference proteome</keyword>
<proteinExistence type="inferred from homology"/>
<dbReference type="PROSITE" id="PS50931">
    <property type="entry name" value="HTH_LYSR"/>
    <property type="match status" value="1"/>
</dbReference>
<evidence type="ECO:0000313" key="7">
    <source>
        <dbReference type="Proteomes" id="UP000674938"/>
    </source>
</evidence>
<dbReference type="GO" id="GO:0003700">
    <property type="term" value="F:DNA-binding transcription factor activity"/>
    <property type="evidence" value="ECO:0007669"/>
    <property type="project" value="InterPro"/>
</dbReference>
<protein>
    <submittedName>
        <fullName evidence="6">LysR family transcriptional regulator</fullName>
    </submittedName>
</protein>
<dbReference type="AlphaFoldDB" id="A0A940SUF5"/>
<comment type="similarity">
    <text evidence="1">Belongs to the LysR transcriptional regulatory family.</text>
</comment>
<dbReference type="CDD" id="cd05466">
    <property type="entry name" value="PBP2_LTTR_substrate"/>
    <property type="match status" value="1"/>
</dbReference>
<dbReference type="Pfam" id="PF00126">
    <property type="entry name" value="HTH_1"/>
    <property type="match status" value="1"/>
</dbReference>
<dbReference type="Gene3D" id="3.40.190.290">
    <property type="match status" value="1"/>
</dbReference>
<dbReference type="RefSeq" id="WP_209526020.1">
    <property type="nucleotide sequence ID" value="NZ_JAEEGA010000003.1"/>
</dbReference>
<reference evidence="6" key="1">
    <citation type="submission" date="2020-12" db="EMBL/GenBank/DDBJ databases">
        <title>Vagococcus allomyrinae sp. nov. and Enterococcus lavae sp. nov., isolated from the larvae of Allomyrina dichotoma.</title>
        <authorList>
            <person name="Lee S.D."/>
        </authorList>
    </citation>
    <scope>NUCLEOTIDE SEQUENCE</scope>
    <source>
        <strain evidence="6">BWB3-3</strain>
    </source>
</reference>
<dbReference type="PANTHER" id="PTHR30419:SF8">
    <property type="entry name" value="NITROGEN ASSIMILATION TRANSCRIPTIONAL ACTIVATOR-RELATED"/>
    <property type="match status" value="1"/>
</dbReference>
<dbReference type="SUPFAM" id="SSF46785">
    <property type="entry name" value="Winged helix' DNA-binding domain"/>
    <property type="match status" value="1"/>
</dbReference>
<dbReference type="Proteomes" id="UP000674938">
    <property type="component" value="Unassembled WGS sequence"/>
</dbReference>
<dbReference type="InterPro" id="IPR036390">
    <property type="entry name" value="WH_DNA-bd_sf"/>
</dbReference>
<keyword evidence="4" id="KW-0804">Transcription</keyword>
<dbReference type="EMBL" id="JAEEGA010000003">
    <property type="protein sequence ID" value="MBP1040724.1"/>
    <property type="molecule type" value="Genomic_DNA"/>
</dbReference>
<dbReference type="InterPro" id="IPR000847">
    <property type="entry name" value="LysR_HTH_N"/>
</dbReference>
<dbReference type="InterPro" id="IPR005119">
    <property type="entry name" value="LysR_subst-bd"/>
</dbReference>
<accession>A0A940SUF5</accession>
<keyword evidence="3" id="KW-0238">DNA-binding</keyword>
<dbReference type="Gene3D" id="1.10.10.10">
    <property type="entry name" value="Winged helix-like DNA-binding domain superfamily/Winged helix DNA-binding domain"/>
    <property type="match status" value="1"/>
</dbReference>
<sequence length="299" mass="34168">MDIKQLRYFTAIVEHNYNLSHAATMLYISQPTLSMMINDFEKKEGVKLFKRERSRITGLTYIGERYYEDALKVLTVYHDMISNLHNNHTDNEGTITIGIPPLVLSVVFSTIMPTLILENPNMTIDVKELGAYQLKDELLLGNVDLAVLLAPAGFNSQLVETYEIQHSELAAFFSDKHDLAQKKNITWQDLNNRHLALFDDSFMINHFLTAAFGRHQVHPNILLTSGSWDYMLNAARINKEVATILPKPIQDLYQIEGVTCRPIEQPVIWTVILARLKKSTYSHPESFILDSLLNAVNHK</sequence>